<dbReference type="InterPro" id="IPR046696">
    <property type="entry name" value="DUF6566"/>
</dbReference>
<evidence type="ECO:0000313" key="3">
    <source>
        <dbReference type="EMBL" id="KDR36854.1"/>
    </source>
</evidence>
<evidence type="ECO:0000313" key="5">
    <source>
        <dbReference type="Proteomes" id="UP000597138"/>
    </source>
</evidence>
<dbReference type="Proteomes" id="UP000027439">
    <property type="component" value="Unassembled WGS sequence"/>
</dbReference>
<dbReference type="Proteomes" id="UP000597138">
    <property type="component" value="Unassembled WGS sequence"/>
</dbReference>
<comment type="caution">
    <text evidence="3">The sequence shown here is derived from an EMBL/GenBank/DDBJ whole genome shotgun (WGS) entry which is preliminary data.</text>
</comment>
<dbReference type="EMBL" id="BMEG01000005">
    <property type="protein sequence ID" value="GGD76874.1"/>
    <property type="molecule type" value="Genomic_DNA"/>
</dbReference>
<keyword evidence="5" id="KW-1185">Reference proteome</keyword>
<name>A0A069PAH9_9BURK</name>
<gene>
    <name evidence="3" type="ORF">BG57_10795</name>
    <name evidence="2" type="ORF">GCM10010985_34300</name>
</gene>
<sequence length="88" mass="9775">MQSEKFSFDGYDVTVTAEQISTGDWTPRIEAFRDNEPVALPDVEPVGPNWATPDEAVRAGVEQARRLIDRYCRGHDDQHTNGGIGRAS</sequence>
<dbReference type="Pfam" id="PF20204">
    <property type="entry name" value="DUF6566"/>
    <property type="match status" value="1"/>
</dbReference>
<evidence type="ECO:0000313" key="2">
    <source>
        <dbReference type="EMBL" id="GGD76874.1"/>
    </source>
</evidence>
<evidence type="ECO:0000259" key="1">
    <source>
        <dbReference type="Pfam" id="PF20204"/>
    </source>
</evidence>
<reference evidence="5" key="3">
    <citation type="journal article" date="2019" name="Int. J. Syst. Evol. Microbiol.">
        <title>The Global Catalogue of Microorganisms (GCM) 10K type strain sequencing project: providing services to taxonomists for standard genome sequencing and annotation.</title>
        <authorList>
            <consortium name="The Broad Institute Genomics Platform"/>
            <consortium name="The Broad Institute Genome Sequencing Center for Infectious Disease"/>
            <person name="Wu L."/>
            <person name="Ma J."/>
        </authorList>
    </citation>
    <scope>NUCLEOTIDE SEQUENCE [LARGE SCALE GENOMIC DNA]</scope>
    <source>
        <strain evidence="5">CGMCC 1.11013</strain>
    </source>
</reference>
<dbReference type="RefSeq" id="WP_052005597.1">
    <property type="nucleotide sequence ID" value="NZ_BMEG01000005.1"/>
</dbReference>
<dbReference type="EMBL" id="JFHE01000002">
    <property type="protein sequence ID" value="KDR36854.1"/>
    <property type="molecule type" value="Genomic_DNA"/>
</dbReference>
<dbReference type="AlphaFoldDB" id="A0A069PAH9"/>
<accession>A0A069PAH9</accession>
<evidence type="ECO:0000313" key="4">
    <source>
        <dbReference type="Proteomes" id="UP000027439"/>
    </source>
</evidence>
<dbReference type="OrthoDB" id="8928268at2"/>
<dbReference type="STRING" id="1071679.BG57_10795"/>
<reference evidence="3 4" key="2">
    <citation type="submission" date="2014-03" db="EMBL/GenBank/DDBJ databases">
        <title>Draft Genome Sequences of Four Burkholderia Strains.</title>
        <authorList>
            <person name="Liu X.Y."/>
            <person name="Li C.X."/>
            <person name="Xu J.H."/>
        </authorList>
    </citation>
    <scope>NUCLEOTIDE SEQUENCE [LARGE SCALE GENOMIC DNA]</scope>
    <source>
        <strain evidence="3 4">R27</strain>
    </source>
</reference>
<reference evidence="2" key="1">
    <citation type="journal article" date="2014" name="Int. J. Syst. Evol. Microbiol.">
        <title>Complete genome of a new Firmicutes species belonging to the dominant human colonic microbiota ('Ruminococcus bicirculans') reveals two chromosomes and a selective capacity to utilize plant glucans.</title>
        <authorList>
            <consortium name="NISC Comparative Sequencing Program"/>
            <person name="Wegmann U."/>
            <person name="Louis P."/>
            <person name="Goesmann A."/>
            <person name="Henrissat B."/>
            <person name="Duncan S.H."/>
            <person name="Flint H.J."/>
        </authorList>
    </citation>
    <scope>NUCLEOTIDE SEQUENCE</scope>
    <source>
        <strain evidence="2">CGMCC 1.11013</strain>
    </source>
</reference>
<organism evidence="3 4">
    <name type="scientific">Caballeronia grimmiae</name>
    <dbReference type="NCBI Taxonomy" id="1071679"/>
    <lineage>
        <taxon>Bacteria</taxon>
        <taxon>Pseudomonadati</taxon>
        <taxon>Pseudomonadota</taxon>
        <taxon>Betaproteobacteria</taxon>
        <taxon>Burkholderiales</taxon>
        <taxon>Burkholderiaceae</taxon>
        <taxon>Caballeronia</taxon>
    </lineage>
</organism>
<proteinExistence type="predicted"/>
<reference evidence="2" key="4">
    <citation type="submission" date="2024-05" db="EMBL/GenBank/DDBJ databases">
        <authorList>
            <person name="Sun Q."/>
            <person name="Zhou Y."/>
        </authorList>
    </citation>
    <scope>NUCLEOTIDE SEQUENCE</scope>
    <source>
        <strain evidence="2">CGMCC 1.11013</strain>
    </source>
</reference>
<feature type="domain" description="DUF6566" evidence="1">
    <location>
        <begin position="1"/>
        <end position="76"/>
    </location>
</feature>
<protein>
    <submittedName>
        <fullName evidence="3">Citramalate synthase</fullName>
    </submittedName>
</protein>